<evidence type="ECO:0008006" key="4">
    <source>
        <dbReference type="Google" id="ProtNLM"/>
    </source>
</evidence>
<evidence type="ECO:0000313" key="3">
    <source>
        <dbReference type="Proteomes" id="UP000230273"/>
    </source>
</evidence>
<protein>
    <recommendedName>
        <fullName evidence="4">Histidine kinase N-terminal 7TM region domain-containing protein</fullName>
    </recommendedName>
</protein>
<comment type="caution">
    <text evidence="2">The sequence shown here is derived from an EMBL/GenBank/DDBJ whole genome shotgun (WGS) entry which is preliminary data.</text>
</comment>
<feature type="transmembrane region" description="Helical" evidence="1">
    <location>
        <begin position="101"/>
        <end position="122"/>
    </location>
</feature>
<reference evidence="2 3" key="1">
    <citation type="submission" date="2017-09" db="EMBL/GenBank/DDBJ databases">
        <title>Depth-based differentiation of microbial function through sediment-hosted aquifers and enrichment of novel symbionts in the deep terrestrial subsurface.</title>
        <authorList>
            <person name="Probst A.J."/>
            <person name="Ladd B."/>
            <person name="Jarett J.K."/>
            <person name="Geller-Mcgrath D.E."/>
            <person name="Sieber C.M."/>
            <person name="Emerson J.B."/>
            <person name="Anantharaman K."/>
            <person name="Thomas B.C."/>
            <person name="Malmstrom R."/>
            <person name="Stieglmeier M."/>
            <person name="Klingl A."/>
            <person name="Woyke T."/>
            <person name="Ryan C.M."/>
            <person name="Banfield J.F."/>
        </authorList>
    </citation>
    <scope>NUCLEOTIDE SEQUENCE [LARGE SCALE GENOMIC DNA]</scope>
    <source>
        <strain evidence="2">CG23_combo_of_CG06-09_8_20_14_all_38_19</strain>
    </source>
</reference>
<dbReference type="Proteomes" id="UP000230273">
    <property type="component" value="Unassembled WGS sequence"/>
</dbReference>
<evidence type="ECO:0000256" key="1">
    <source>
        <dbReference type="SAM" id="Phobius"/>
    </source>
</evidence>
<feature type="transmembrane region" description="Helical" evidence="1">
    <location>
        <begin position="6"/>
        <end position="25"/>
    </location>
</feature>
<keyword evidence="1" id="KW-0472">Membrane</keyword>
<sequence length="221" mass="24580">MLSFSIINYGFGASVIWLYAFRLYKSYKRKRLPQFKYAFLATLSIGLGLSSYFIFPFFWPKNSFLMGIGYVMGQIFVALGFVATAKALASLVSAKNTLLKFAPFLILTAGAIVTAIHIVYFGYPWLDDNGLIHWNQHTVTKIAVFILNAFIEVPIGIAFVLKSPAELKLKLKSIVFGLAFILCGTGGVLVVVFDNSPSLFLFYSIYFAGFLSFLITLLVPD</sequence>
<keyword evidence="1" id="KW-0812">Transmembrane</keyword>
<feature type="transmembrane region" description="Helical" evidence="1">
    <location>
        <begin position="142"/>
        <end position="161"/>
    </location>
</feature>
<feature type="transmembrane region" description="Helical" evidence="1">
    <location>
        <begin position="173"/>
        <end position="193"/>
    </location>
</feature>
<dbReference type="EMBL" id="PCRP01000022">
    <property type="protein sequence ID" value="PIP23783.1"/>
    <property type="molecule type" value="Genomic_DNA"/>
</dbReference>
<name>A0A2G9YYI0_9BACT</name>
<keyword evidence="1" id="KW-1133">Transmembrane helix</keyword>
<evidence type="ECO:0000313" key="2">
    <source>
        <dbReference type="EMBL" id="PIP23783.1"/>
    </source>
</evidence>
<feature type="transmembrane region" description="Helical" evidence="1">
    <location>
        <begin position="64"/>
        <end position="89"/>
    </location>
</feature>
<feature type="transmembrane region" description="Helical" evidence="1">
    <location>
        <begin position="199"/>
        <end position="219"/>
    </location>
</feature>
<feature type="transmembrane region" description="Helical" evidence="1">
    <location>
        <begin position="37"/>
        <end position="58"/>
    </location>
</feature>
<dbReference type="AlphaFoldDB" id="A0A2G9YYI0"/>
<gene>
    <name evidence="2" type="ORF">COX36_01455</name>
</gene>
<organism evidence="2 3">
    <name type="scientific">Candidatus Nealsonbacteria bacterium CG23_combo_of_CG06-09_8_20_14_all_38_19</name>
    <dbReference type="NCBI Taxonomy" id="1974721"/>
    <lineage>
        <taxon>Bacteria</taxon>
        <taxon>Candidatus Nealsoniibacteriota</taxon>
    </lineage>
</organism>
<accession>A0A2G9YYI0</accession>
<proteinExistence type="predicted"/>